<comment type="caution">
    <text evidence="2">The sequence shown here is derived from an EMBL/GenBank/DDBJ whole genome shotgun (WGS) entry which is preliminary data.</text>
</comment>
<gene>
    <name evidence="2" type="ORF">DRW41_05010</name>
</gene>
<dbReference type="EMBL" id="QNQT01000001">
    <property type="protein sequence ID" value="RDU38917.1"/>
    <property type="molecule type" value="Genomic_DNA"/>
</dbReference>
<organism evidence="2 3">
    <name type="scientific">Neobacillus piezotolerans</name>
    <dbReference type="NCBI Taxonomy" id="2259171"/>
    <lineage>
        <taxon>Bacteria</taxon>
        <taxon>Bacillati</taxon>
        <taxon>Bacillota</taxon>
        <taxon>Bacilli</taxon>
        <taxon>Bacillales</taxon>
        <taxon>Bacillaceae</taxon>
        <taxon>Neobacillus</taxon>
    </lineage>
</organism>
<protein>
    <recommendedName>
        <fullName evidence="1">NurA domain-containing protein</fullName>
    </recommendedName>
</protein>
<dbReference type="InterPro" id="IPR018977">
    <property type="entry name" value="NurA_domain"/>
</dbReference>
<evidence type="ECO:0000313" key="3">
    <source>
        <dbReference type="Proteomes" id="UP000257144"/>
    </source>
</evidence>
<dbReference type="Proteomes" id="UP000257144">
    <property type="component" value="Unassembled WGS sequence"/>
</dbReference>
<dbReference type="AlphaFoldDB" id="A0A3D8GWT3"/>
<evidence type="ECO:0000313" key="2">
    <source>
        <dbReference type="EMBL" id="RDU38917.1"/>
    </source>
</evidence>
<name>A0A3D8GWT3_9BACI</name>
<accession>A0A3D8GWT3</accession>
<dbReference type="RefSeq" id="WP_115450831.1">
    <property type="nucleotide sequence ID" value="NZ_QNQT01000001.1"/>
</dbReference>
<keyword evidence="3" id="KW-1185">Reference proteome</keyword>
<proteinExistence type="predicted"/>
<dbReference type="Pfam" id="PF09376">
    <property type="entry name" value="NurA"/>
    <property type="match status" value="1"/>
</dbReference>
<sequence length="343" mass="39806">MDYRNNSFCNGLLFQSDFTNTLTELQSINVNIPENPTNVQVDLQHLSFPPNGQLVTPIDQVNSHQLDPANGSKQLQKNRTIAAYDESMVKYTCLEGTAYLMSHSIVTTGIEDFHPTGLLTLYFYTRSKEITNKSKYLKYSSDPEMDSKKDYILDKIELLSEYTPQKSILLIDGPLIGGDVYTYMIRSIQRFLDKDIIPIYFVKNSNSNLVTDNIPEFYEKFNSDMHWAFPYLSQGERTNFFKYADKNNPDNAKVFCYLKGFNSSPQRVEFHVDTFNKYQTEISDLMDLIYYLLLVQGDLKNPQVRPIAIAERYAREFIRLTNINKYFNNSGLIPTINQERFGW</sequence>
<evidence type="ECO:0000259" key="1">
    <source>
        <dbReference type="Pfam" id="PF09376"/>
    </source>
</evidence>
<feature type="domain" description="NurA" evidence="1">
    <location>
        <begin position="135"/>
        <end position="290"/>
    </location>
</feature>
<reference evidence="2 3" key="1">
    <citation type="submission" date="2018-07" db="EMBL/GenBank/DDBJ databases">
        <title>Bacillus sp. YLB-04 draft genome sequence.</title>
        <authorList>
            <person name="Yu L."/>
            <person name="Tang X."/>
        </authorList>
    </citation>
    <scope>NUCLEOTIDE SEQUENCE [LARGE SCALE GENOMIC DNA]</scope>
    <source>
        <strain evidence="2 3">YLB-04</strain>
    </source>
</reference>